<keyword evidence="2" id="KW-0479">Metal-binding</keyword>
<dbReference type="AlphaFoldDB" id="A0AAE5A9E3"/>
<dbReference type="Pfam" id="PF18089">
    <property type="entry name" value="DAPG_hydrolase"/>
    <property type="match status" value="1"/>
</dbReference>
<evidence type="ECO:0000256" key="5">
    <source>
        <dbReference type="ARBA" id="ARBA00023459"/>
    </source>
</evidence>
<protein>
    <recommendedName>
        <fullName evidence="6">DAPG hydrolase PhiG domain-containing protein</fullName>
    </recommendedName>
</protein>
<dbReference type="EMBL" id="JAWLUP010000132">
    <property type="protein sequence ID" value="MDV7268118.1"/>
    <property type="molecule type" value="Genomic_DNA"/>
</dbReference>
<organism evidence="7 8">
    <name type="scientific">Rhodococcus oxybenzonivorans</name>
    <dbReference type="NCBI Taxonomy" id="1990687"/>
    <lineage>
        <taxon>Bacteria</taxon>
        <taxon>Bacillati</taxon>
        <taxon>Actinomycetota</taxon>
        <taxon>Actinomycetes</taxon>
        <taxon>Mycobacteriales</taxon>
        <taxon>Nocardiaceae</taxon>
        <taxon>Rhodococcus</taxon>
    </lineage>
</organism>
<name>A0AAE5A9E3_9NOCA</name>
<comment type="cofactor">
    <cofactor evidence="1">
        <name>Zn(2+)</name>
        <dbReference type="ChEBI" id="CHEBI:29105"/>
    </cofactor>
</comment>
<evidence type="ECO:0000256" key="2">
    <source>
        <dbReference type="ARBA" id="ARBA00022723"/>
    </source>
</evidence>
<comment type="similarity">
    <text evidence="5">Belongs to the DAPG/phloretin hydrolase family.</text>
</comment>
<evidence type="ECO:0000313" key="7">
    <source>
        <dbReference type="EMBL" id="MDV7268118.1"/>
    </source>
</evidence>
<proteinExistence type="inferred from homology"/>
<dbReference type="InterPro" id="IPR006311">
    <property type="entry name" value="TAT_signal"/>
</dbReference>
<reference evidence="7" key="1">
    <citation type="submission" date="2023-10" db="EMBL/GenBank/DDBJ databases">
        <title>Development of a sustainable strategy for remediation of hydrocarbon-contaminated territories based on the waste exchange concept.</title>
        <authorList>
            <person name="Krivoruchko A."/>
        </authorList>
    </citation>
    <scope>NUCLEOTIDE SEQUENCE</scope>
    <source>
        <strain evidence="7">IEGM 68</strain>
    </source>
</reference>
<comment type="caution">
    <text evidence="7">The sequence shown here is derived from an EMBL/GenBank/DDBJ whole genome shotgun (WGS) entry which is preliminary data.</text>
</comment>
<dbReference type="GO" id="GO:0016787">
    <property type="term" value="F:hydrolase activity"/>
    <property type="evidence" value="ECO:0007669"/>
    <property type="project" value="UniProtKB-KW"/>
</dbReference>
<sequence>MLRDAGVTRRAALVLGVLVVGSGAAGLRAGAARARPVSAARYRGYSPEGWARPYAKFMADRTLPATPSVAAAYAGPPTPAHEIPEVSTLQTELAATGSSPIETGYGRATSGKVWVAVHTEMPGVTAAMWDWWFGWHSAESARYKLWHPDAHLYAGLAVDNTAEPIPDRAKYIGNASYVDEYIGPKLQQLRIAFQNPLAHGFEVPDDHTTILARVGSAVAPLDVGWLAHQVRPIAGGCEMRSRFYLGMWGLRLPDIRNAVAAVERGPSLDPRDIATDMDSARELLLHCGQEMHHLAQFLPALYHEFGGQAPL</sequence>
<dbReference type="PROSITE" id="PS51318">
    <property type="entry name" value="TAT"/>
    <property type="match status" value="1"/>
</dbReference>
<evidence type="ECO:0000256" key="3">
    <source>
        <dbReference type="ARBA" id="ARBA00022801"/>
    </source>
</evidence>
<evidence type="ECO:0000259" key="6">
    <source>
        <dbReference type="Pfam" id="PF18089"/>
    </source>
</evidence>
<accession>A0AAE5A9E3</accession>
<feature type="domain" description="DAPG hydrolase PhiG" evidence="6">
    <location>
        <begin position="92"/>
        <end position="302"/>
    </location>
</feature>
<evidence type="ECO:0000256" key="4">
    <source>
        <dbReference type="ARBA" id="ARBA00022833"/>
    </source>
</evidence>
<dbReference type="Proteomes" id="UP001185863">
    <property type="component" value="Unassembled WGS sequence"/>
</dbReference>
<keyword evidence="3" id="KW-0378">Hydrolase</keyword>
<evidence type="ECO:0000313" key="8">
    <source>
        <dbReference type="Proteomes" id="UP001185863"/>
    </source>
</evidence>
<gene>
    <name evidence="7" type="ORF">R4315_26720</name>
</gene>
<keyword evidence="4" id="KW-0862">Zinc</keyword>
<dbReference type="GO" id="GO:0046872">
    <property type="term" value="F:metal ion binding"/>
    <property type="evidence" value="ECO:0007669"/>
    <property type="project" value="UniProtKB-KW"/>
</dbReference>
<dbReference type="RefSeq" id="WP_317745085.1">
    <property type="nucleotide sequence ID" value="NZ_JAWLUP010000132.1"/>
</dbReference>
<dbReference type="InterPro" id="IPR041526">
    <property type="entry name" value="DAPG_hydrolase"/>
</dbReference>
<evidence type="ECO:0000256" key="1">
    <source>
        <dbReference type="ARBA" id="ARBA00001947"/>
    </source>
</evidence>